<dbReference type="HOGENOM" id="CLU_2543548_0_0_1"/>
<dbReference type="AlphaFoldDB" id="R9P2G6"/>
<dbReference type="EMBL" id="DF238795">
    <property type="protein sequence ID" value="GAC95593.1"/>
    <property type="molecule type" value="Genomic_DNA"/>
</dbReference>
<feature type="compositionally biased region" description="Polar residues" evidence="1">
    <location>
        <begin position="1"/>
        <end position="29"/>
    </location>
</feature>
<sequence>MPDSDSLGSAQRSSIVTDASGKPATQNPERSIDNAVERALAYDCFTLSKIFNMSLGSVLLIEVTPNSSCGREHCIFRSAFLQH</sequence>
<evidence type="ECO:0000313" key="2">
    <source>
        <dbReference type="EMBL" id="GAC95593.1"/>
    </source>
</evidence>
<dbReference type="Proteomes" id="UP000014071">
    <property type="component" value="Unassembled WGS sequence"/>
</dbReference>
<feature type="region of interest" description="Disordered" evidence="1">
    <location>
        <begin position="1"/>
        <end position="30"/>
    </location>
</feature>
<reference evidence="3" key="1">
    <citation type="journal article" date="2013" name="Genome Announc.">
        <title>Draft genome sequence of the basidiomycetous yeast-like fungus Pseudozyma hubeiensis SY62, which produces an abundant amount of the biosurfactant mannosylerythritol lipids.</title>
        <authorList>
            <person name="Konishi M."/>
            <person name="Hatada Y."/>
            <person name="Horiuchi J."/>
        </authorList>
    </citation>
    <scope>NUCLEOTIDE SEQUENCE [LARGE SCALE GENOMIC DNA]</scope>
    <source>
        <strain evidence="3">SY62</strain>
    </source>
</reference>
<accession>R9P2G6</accession>
<gene>
    <name evidence="2" type="ORF">PHSY_003169</name>
</gene>
<protein>
    <submittedName>
        <fullName evidence="2">Uncharacterized protein</fullName>
    </submittedName>
</protein>
<name>R9P2G6_PSEHS</name>
<proteinExistence type="predicted"/>
<evidence type="ECO:0000256" key="1">
    <source>
        <dbReference type="SAM" id="MobiDB-lite"/>
    </source>
</evidence>
<organism evidence="2 3">
    <name type="scientific">Pseudozyma hubeiensis (strain SY62)</name>
    <name type="common">Yeast</name>
    <dbReference type="NCBI Taxonomy" id="1305764"/>
    <lineage>
        <taxon>Eukaryota</taxon>
        <taxon>Fungi</taxon>
        <taxon>Dikarya</taxon>
        <taxon>Basidiomycota</taxon>
        <taxon>Ustilaginomycotina</taxon>
        <taxon>Ustilaginomycetes</taxon>
        <taxon>Ustilaginales</taxon>
        <taxon>Ustilaginaceae</taxon>
        <taxon>Pseudozyma</taxon>
    </lineage>
</organism>
<dbReference type="RefSeq" id="XP_012189180.1">
    <property type="nucleotide sequence ID" value="XM_012333790.1"/>
</dbReference>
<dbReference type="GeneID" id="24108459"/>
<evidence type="ECO:0000313" key="3">
    <source>
        <dbReference type="Proteomes" id="UP000014071"/>
    </source>
</evidence>
<keyword evidence="3" id="KW-1185">Reference proteome</keyword>